<dbReference type="HOGENOM" id="CLU_1278483_0_0_1"/>
<sequence>MPLQTKSTSSLYHLGIDARSGHILPLPSVFVDEPIKPRHCNHGMFHENIFECGASMPGSRRATEVNICTVTDARPERMGAAIGSSSRRRRGTIDGTSIPLSALHQKESRAPHLMDRIREGGRSITRRLSAVFQGVVVSKGTRAPAPSADSEDHSADVQASQRLGGRDSGGTEYLDPFVKRTVGSPVVTTRRNTCSEDCQPHACEGDMSPKIHPANG</sequence>
<dbReference type="OrthoDB" id="4837923at2759"/>
<evidence type="ECO:0000313" key="3">
    <source>
        <dbReference type="Proteomes" id="UP000008698"/>
    </source>
</evidence>
<feature type="region of interest" description="Disordered" evidence="1">
    <location>
        <begin position="191"/>
        <end position="216"/>
    </location>
</feature>
<dbReference type="AlphaFoldDB" id="C9SWR9"/>
<reference evidence="3" key="1">
    <citation type="journal article" date="2011" name="PLoS Pathog.">
        <title>Comparative genomics yields insights into niche adaptation of plant vascular wilt pathogens.</title>
        <authorList>
            <person name="Klosterman S.J."/>
            <person name="Subbarao K.V."/>
            <person name="Kang S."/>
            <person name="Veronese P."/>
            <person name="Gold S.E."/>
            <person name="Thomma B.P.H.J."/>
            <person name="Chen Z."/>
            <person name="Henrissat B."/>
            <person name="Lee Y.-H."/>
            <person name="Park J."/>
            <person name="Garcia-Pedrajas M.D."/>
            <person name="Barbara D.J."/>
            <person name="Anchieta A."/>
            <person name="de Jonge R."/>
            <person name="Santhanam P."/>
            <person name="Maruthachalam K."/>
            <person name="Atallah Z."/>
            <person name="Amyotte S.G."/>
            <person name="Paz Z."/>
            <person name="Inderbitzin P."/>
            <person name="Hayes R.J."/>
            <person name="Heiman D.I."/>
            <person name="Young S."/>
            <person name="Zeng Q."/>
            <person name="Engels R."/>
            <person name="Galagan J."/>
            <person name="Cuomo C.A."/>
            <person name="Dobinson K.F."/>
            <person name="Ma L.-J."/>
        </authorList>
    </citation>
    <scope>NUCLEOTIDE SEQUENCE [LARGE SCALE GENOMIC DNA]</scope>
    <source>
        <strain evidence="3">VaMs.102 / ATCC MYA-4576 / FGSC 10136</strain>
    </source>
</reference>
<dbReference type="KEGG" id="val:VDBG_09570"/>
<evidence type="ECO:0000256" key="1">
    <source>
        <dbReference type="SAM" id="MobiDB-lite"/>
    </source>
</evidence>
<organism evidence="3">
    <name type="scientific">Verticillium alfalfae (strain VaMs.102 / ATCC MYA-4576 / FGSC 10136)</name>
    <name type="common">Verticillium wilt of alfalfa</name>
    <name type="synonym">Verticillium albo-atrum</name>
    <dbReference type="NCBI Taxonomy" id="526221"/>
    <lineage>
        <taxon>Eukaryota</taxon>
        <taxon>Fungi</taxon>
        <taxon>Dikarya</taxon>
        <taxon>Ascomycota</taxon>
        <taxon>Pezizomycotina</taxon>
        <taxon>Sordariomycetes</taxon>
        <taxon>Hypocreomycetidae</taxon>
        <taxon>Glomerellales</taxon>
        <taxon>Plectosphaerellaceae</taxon>
        <taxon>Verticillium</taxon>
    </lineage>
</organism>
<feature type="region of interest" description="Disordered" evidence="1">
    <location>
        <begin position="141"/>
        <end position="176"/>
    </location>
</feature>
<dbReference type="EMBL" id="DS985228">
    <property type="protein sequence ID" value="EEY23460.1"/>
    <property type="molecule type" value="Genomic_DNA"/>
</dbReference>
<name>C9SWR9_VERA1</name>
<keyword evidence="3" id="KW-1185">Reference proteome</keyword>
<dbReference type="OMA" id="HENIFEC"/>
<gene>
    <name evidence="2" type="ORF">VDBG_09570</name>
</gene>
<protein>
    <submittedName>
        <fullName evidence="2">Uncharacterized protein</fullName>
    </submittedName>
</protein>
<accession>C9SWR9</accession>
<dbReference type="RefSeq" id="XP_003000375.1">
    <property type="nucleotide sequence ID" value="XM_003000329.1"/>
</dbReference>
<dbReference type="eggNOG" id="ENOG502T6EH">
    <property type="taxonomic scope" value="Eukaryota"/>
</dbReference>
<dbReference type="GeneID" id="9528079"/>
<proteinExistence type="predicted"/>
<dbReference type="Proteomes" id="UP000008698">
    <property type="component" value="Unassembled WGS sequence"/>
</dbReference>
<evidence type="ECO:0000313" key="2">
    <source>
        <dbReference type="EMBL" id="EEY23460.1"/>
    </source>
</evidence>